<sequence length="281" mass="31577">MDPKLQEYLQNVEVYDEQAEQAPAKSEVDTIQAFLSGNLPANEAAQRLARRPFQSTSTLTKKLRMSMLWSFINNIAVNLPSTQPLIVDLISAIRNSKPVGASVNAEDNWSTLGTWLNKWGDSINNYEAGYLWPESRDGIEAALWPQVTAYSARLAATGDPVIGSEFFTLRCCPSIVRALDTDQALQHEEYRPDIIAAAQLFILSPRQLLERCQAGDTIQWLAEDHIKGNVLWSGDITKLSVDRWKHWKTRWQTIKESDVLGDEIKRLASESLDGMDLAESN</sequence>
<protein>
    <submittedName>
        <fullName evidence="1">Uncharacterized protein</fullName>
    </submittedName>
</protein>
<accession>A0ACC0CKG5</accession>
<proteinExistence type="predicted"/>
<comment type="caution">
    <text evidence="1">The sequence shown here is derived from an EMBL/GenBank/DDBJ whole genome shotgun (WGS) entry which is preliminary data.</text>
</comment>
<gene>
    <name evidence="1" type="ORF">F4821DRAFT_273561</name>
</gene>
<evidence type="ECO:0000313" key="1">
    <source>
        <dbReference type="EMBL" id="KAI6080828.1"/>
    </source>
</evidence>
<reference evidence="1 2" key="1">
    <citation type="journal article" date="2022" name="New Phytol.">
        <title>Ecological generalism drives hyperdiversity of secondary metabolite gene clusters in xylarialean endophytes.</title>
        <authorList>
            <person name="Franco M.E.E."/>
            <person name="Wisecaver J.H."/>
            <person name="Arnold A.E."/>
            <person name="Ju Y.M."/>
            <person name="Slot J.C."/>
            <person name="Ahrendt S."/>
            <person name="Moore L.P."/>
            <person name="Eastman K.E."/>
            <person name="Scott K."/>
            <person name="Konkel Z."/>
            <person name="Mondo S.J."/>
            <person name="Kuo A."/>
            <person name="Hayes R.D."/>
            <person name="Haridas S."/>
            <person name="Andreopoulos B."/>
            <person name="Riley R."/>
            <person name="LaButti K."/>
            <person name="Pangilinan J."/>
            <person name="Lipzen A."/>
            <person name="Amirebrahimi M."/>
            <person name="Yan J."/>
            <person name="Adam C."/>
            <person name="Keymanesh K."/>
            <person name="Ng V."/>
            <person name="Louie K."/>
            <person name="Northen T."/>
            <person name="Drula E."/>
            <person name="Henrissat B."/>
            <person name="Hsieh H.M."/>
            <person name="Youens-Clark K."/>
            <person name="Lutzoni F."/>
            <person name="Miadlikowska J."/>
            <person name="Eastwood D.C."/>
            <person name="Hamelin R.C."/>
            <person name="Grigoriev I.V."/>
            <person name="U'Ren J.M."/>
        </authorList>
    </citation>
    <scope>NUCLEOTIDE SEQUENCE [LARGE SCALE GENOMIC DNA]</scope>
    <source>
        <strain evidence="1 2">ER1909</strain>
    </source>
</reference>
<keyword evidence="2" id="KW-1185">Reference proteome</keyword>
<name>A0ACC0CKG5_9PEZI</name>
<dbReference type="EMBL" id="MU394420">
    <property type="protein sequence ID" value="KAI6080828.1"/>
    <property type="molecule type" value="Genomic_DNA"/>
</dbReference>
<dbReference type="Proteomes" id="UP001497680">
    <property type="component" value="Unassembled WGS sequence"/>
</dbReference>
<organism evidence="1 2">
    <name type="scientific">Hypoxylon rubiginosum</name>
    <dbReference type="NCBI Taxonomy" id="110542"/>
    <lineage>
        <taxon>Eukaryota</taxon>
        <taxon>Fungi</taxon>
        <taxon>Dikarya</taxon>
        <taxon>Ascomycota</taxon>
        <taxon>Pezizomycotina</taxon>
        <taxon>Sordariomycetes</taxon>
        <taxon>Xylariomycetidae</taxon>
        <taxon>Xylariales</taxon>
        <taxon>Hypoxylaceae</taxon>
        <taxon>Hypoxylon</taxon>
    </lineage>
</organism>
<evidence type="ECO:0000313" key="2">
    <source>
        <dbReference type="Proteomes" id="UP001497680"/>
    </source>
</evidence>